<dbReference type="EMBL" id="JACCBT010000001">
    <property type="protein sequence ID" value="NYE14097.1"/>
    <property type="molecule type" value="Genomic_DNA"/>
</dbReference>
<feature type="domain" description="Tn3 transposase DDE" evidence="2">
    <location>
        <begin position="347"/>
        <end position="479"/>
    </location>
</feature>
<evidence type="ECO:0000259" key="2">
    <source>
        <dbReference type="Pfam" id="PF01526"/>
    </source>
</evidence>
<dbReference type="GO" id="GO:0006313">
    <property type="term" value="P:DNA transposition"/>
    <property type="evidence" value="ECO:0007669"/>
    <property type="project" value="InterPro"/>
</dbReference>
<evidence type="ECO:0000256" key="1">
    <source>
        <dbReference type="SAM" id="MobiDB-lite"/>
    </source>
</evidence>
<feature type="domain" description="Tn3 transposase DDE" evidence="2">
    <location>
        <begin position="537"/>
        <end position="590"/>
    </location>
</feature>
<reference evidence="3 4" key="1">
    <citation type="submission" date="2020-07" db="EMBL/GenBank/DDBJ databases">
        <title>Sequencing the genomes of 1000 actinobacteria strains.</title>
        <authorList>
            <person name="Klenk H.-P."/>
        </authorList>
    </citation>
    <scope>NUCLEOTIDE SEQUENCE [LARGE SCALE GENOMIC DNA]</scope>
    <source>
        <strain evidence="3 4">DSM 43461</strain>
    </source>
</reference>
<evidence type="ECO:0000313" key="4">
    <source>
        <dbReference type="Proteomes" id="UP000591272"/>
    </source>
</evidence>
<protein>
    <recommendedName>
        <fullName evidence="2">Tn3 transposase DDE domain-containing protein</fullName>
    </recommendedName>
</protein>
<dbReference type="GO" id="GO:0004803">
    <property type="term" value="F:transposase activity"/>
    <property type="evidence" value="ECO:0007669"/>
    <property type="project" value="InterPro"/>
</dbReference>
<comment type="caution">
    <text evidence="3">The sequence shown here is derived from an EMBL/GenBank/DDBJ whole genome shotgun (WGS) entry which is preliminary data.</text>
</comment>
<keyword evidence="4" id="KW-1185">Reference proteome</keyword>
<dbReference type="Proteomes" id="UP000591272">
    <property type="component" value="Unassembled WGS sequence"/>
</dbReference>
<gene>
    <name evidence="3" type="ORF">BJ999_004393</name>
</gene>
<feature type="region of interest" description="Disordered" evidence="1">
    <location>
        <begin position="510"/>
        <end position="533"/>
    </location>
</feature>
<dbReference type="Pfam" id="PF01526">
    <property type="entry name" value="DDE_Tnp_Tn3"/>
    <property type="match status" value="2"/>
</dbReference>
<organism evidence="3 4">
    <name type="scientific">Actinomadura citrea</name>
    <dbReference type="NCBI Taxonomy" id="46158"/>
    <lineage>
        <taxon>Bacteria</taxon>
        <taxon>Bacillati</taxon>
        <taxon>Actinomycetota</taxon>
        <taxon>Actinomycetes</taxon>
        <taxon>Streptosporangiales</taxon>
        <taxon>Thermomonosporaceae</taxon>
        <taxon>Actinomadura</taxon>
    </lineage>
</organism>
<dbReference type="InterPro" id="IPR002513">
    <property type="entry name" value="Tn3_Tnp_DDE_dom"/>
</dbReference>
<sequence length="600" mass="65269">MHTVASGVRDDVVTMFCKRIAAIHKRGRDHLEALREAHRAESERLLGVFGEVLTAAREAGAGTGAGTAVPDGVGAAAVPGARVDERQAAEHAGRLVLKTLEQAGGVEALTAAHEAVSAHHGNNYFPLLDQHYRSHRSALFTLVEAVELEATSADRSVLDAVEFLTALRGAKAALVPEQFVVQRPGPDGKPVAVTLSIDVDAFTSLQWRKTVRDPARPGMLVRRHLEVCVFTYLAAELRSGDIAVAGSDSYANLHDQLMSWEECRPLVPAFCAQAGIPAEASALTRHYRDELAAVAAAVDAGYPGNTDLLLEGGSPVLRRRKGAERRPSAQQLEAAIHDRLPQRALLDILTRTAYLLRWHRHFGPASGSDPKIRGDVMGRYVLTAFAHGTLLGPTQVDAHMRGQVSVHELSLAGNKHTTASKIDAASVDVIDHFNRLDVASVWGDGKSAAADGTQIDTCEDNLLAETSIRYGGYGGIAYPARVQHLHRAVLPLHPVRGVGGGLHHRKAAEERLGDPARHHPRRHPRPVPAGLRPRRPLGFDLLPRIRNWHDLVFFRPTETVRYSHIDTLFGEAAVDWKLIETHWSDLLRTASPSGRTSCRR</sequence>
<accession>A0A7Y9GCN2</accession>
<evidence type="ECO:0000313" key="3">
    <source>
        <dbReference type="EMBL" id="NYE14097.1"/>
    </source>
</evidence>
<dbReference type="AlphaFoldDB" id="A0A7Y9GCN2"/>
<name>A0A7Y9GCN2_9ACTN</name>
<proteinExistence type="predicted"/>